<dbReference type="Gene3D" id="3.90.550.10">
    <property type="entry name" value="Spore Coat Polysaccharide Biosynthesis Protein SpsA, Chain A"/>
    <property type="match status" value="1"/>
</dbReference>
<dbReference type="GO" id="GO:0016757">
    <property type="term" value="F:glycosyltransferase activity"/>
    <property type="evidence" value="ECO:0007669"/>
    <property type="project" value="UniProtKB-KW"/>
</dbReference>
<dbReference type="EC" id="2.4.-.-" evidence="2"/>
<dbReference type="Proteomes" id="UP001623592">
    <property type="component" value="Unassembled WGS sequence"/>
</dbReference>
<dbReference type="EMBL" id="JBJIAA010000012">
    <property type="protein sequence ID" value="MFL0251706.1"/>
    <property type="molecule type" value="Genomic_DNA"/>
</dbReference>
<proteinExistence type="predicted"/>
<evidence type="ECO:0000313" key="2">
    <source>
        <dbReference type="EMBL" id="MFL0251706.1"/>
    </source>
</evidence>
<dbReference type="SUPFAM" id="SSF53448">
    <property type="entry name" value="Nucleotide-diphospho-sugar transferases"/>
    <property type="match status" value="1"/>
</dbReference>
<dbReference type="InterPro" id="IPR001173">
    <property type="entry name" value="Glyco_trans_2-like"/>
</dbReference>
<keyword evidence="3" id="KW-1185">Reference proteome</keyword>
<feature type="domain" description="Glycosyltransferase 2-like" evidence="1">
    <location>
        <begin position="6"/>
        <end position="170"/>
    </location>
</feature>
<keyword evidence="2" id="KW-0808">Transferase</keyword>
<dbReference type="InterPro" id="IPR029044">
    <property type="entry name" value="Nucleotide-diphossugar_trans"/>
</dbReference>
<dbReference type="PANTHER" id="PTHR22916">
    <property type="entry name" value="GLYCOSYLTRANSFERASE"/>
    <property type="match status" value="1"/>
</dbReference>
<dbReference type="Pfam" id="PF00535">
    <property type="entry name" value="Glycos_transf_2"/>
    <property type="match status" value="1"/>
</dbReference>
<name>A0ABW8TGQ1_9CLOT</name>
<dbReference type="RefSeq" id="WP_406788358.1">
    <property type="nucleotide sequence ID" value="NZ_JBJIAA010000012.1"/>
</dbReference>
<keyword evidence="2" id="KW-0328">Glycosyltransferase</keyword>
<organism evidence="2 3">
    <name type="scientific">Clostridium neuense</name>
    <dbReference type="NCBI Taxonomy" id="1728934"/>
    <lineage>
        <taxon>Bacteria</taxon>
        <taxon>Bacillati</taxon>
        <taxon>Bacillota</taxon>
        <taxon>Clostridia</taxon>
        <taxon>Eubacteriales</taxon>
        <taxon>Clostridiaceae</taxon>
        <taxon>Clostridium</taxon>
    </lineage>
</organism>
<accession>A0ABW8TGQ1</accession>
<evidence type="ECO:0000259" key="1">
    <source>
        <dbReference type="Pfam" id="PF00535"/>
    </source>
</evidence>
<sequence length="267" mass="30948">MSYKLSILIITYNHEKYIQKAIESVRMQKFFYDYEIIVADDCSNDNTINIVSQYKAIFGDKLKIFSNPQNLGITKNYESAFSKCSGDFIAVLEGDDYWNSDMKLKLQMDFLINHPECSMVFNKIIAVFPDNSNTAIQQFPDNVAYLLFNTSDLVKNNFIQNFSGCMYRASAIRNIDSSLYNMLVYDWMINIVVSQYGLIGYLPQPMSVHPVLVSGTWSGRSELEQLAIVLNCLDKYNSFLNYRYNSEFMENKDTIYRRINEIKKITG</sequence>
<gene>
    <name evidence="2" type="ORF">ACJDT4_14910</name>
</gene>
<reference evidence="2 3" key="1">
    <citation type="submission" date="2024-11" db="EMBL/GenBank/DDBJ databases">
        <authorList>
            <person name="Heng Y.C."/>
            <person name="Lim A.C.H."/>
            <person name="Lee J.K.Y."/>
            <person name="Kittelmann S."/>
        </authorList>
    </citation>
    <scope>NUCLEOTIDE SEQUENCE [LARGE SCALE GENOMIC DNA]</scope>
    <source>
        <strain evidence="2 3">WILCCON 0114</strain>
    </source>
</reference>
<protein>
    <submittedName>
        <fullName evidence="2">Glycosyltransferase</fullName>
        <ecNumber evidence="2">2.4.-.-</ecNumber>
    </submittedName>
</protein>
<comment type="caution">
    <text evidence="2">The sequence shown here is derived from an EMBL/GenBank/DDBJ whole genome shotgun (WGS) entry which is preliminary data.</text>
</comment>
<evidence type="ECO:0000313" key="3">
    <source>
        <dbReference type="Proteomes" id="UP001623592"/>
    </source>
</evidence>